<dbReference type="OrthoDB" id="5401902at2759"/>
<accession>M7S740</accession>
<dbReference type="eggNOG" id="ENOG502SVYW">
    <property type="taxonomic scope" value="Eukaryota"/>
</dbReference>
<feature type="compositionally biased region" description="Basic residues" evidence="1">
    <location>
        <begin position="631"/>
        <end position="648"/>
    </location>
</feature>
<evidence type="ECO:0000313" key="2">
    <source>
        <dbReference type="EMBL" id="EMR61899.1"/>
    </source>
</evidence>
<dbReference type="EMBL" id="KB707521">
    <property type="protein sequence ID" value="EMR61899.1"/>
    <property type="molecule type" value="Genomic_DNA"/>
</dbReference>
<gene>
    <name evidence="2" type="ORF">UCREL1_11171</name>
</gene>
<keyword evidence="3" id="KW-1185">Reference proteome</keyword>
<feature type="region of interest" description="Disordered" evidence="1">
    <location>
        <begin position="937"/>
        <end position="958"/>
    </location>
</feature>
<feature type="region of interest" description="Disordered" evidence="1">
    <location>
        <begin position="1024"/>
        <end position="1080"/>
    </location>
</feature>
<evidence type="ECO:0000256" key="1">
    <source>
        <dbReference type="SAM" id="MobiDB-lite"/>
    </source>
</evidence>
<feature type="compositionally biased region" description="Polar residues" evidence="1">
    <location>
        <begin position="882"/>
        <end position="891"/>
    </location>
</feature>
<feature type="compositionally biased region" description="Basic and acidic residues" evidence="1">
    <location>
        <begin position="284"/>
        <end position="303"/>
    </location>
</feature>
<dbReference type="Proteomes" id="UP000012174">
    <property type="component" value="Unassembled WGS sequence"/>
</dbReference>
<reference evidence="3" key="1">
    <citation type="journal article" date="2013" name="Genome Announc.">
        <title>Draft genome sequence of the grapevine dieback fungus Eutypa lata UCR-EL1.</title>
        <authorList>
            <person name="Blanco-Ulate B."/>
            <person name="Rolshausen P.E."/>
            <person name="Cantu D."/>
        </authorList>
    </citation>
    <scope>NUCLEOTIDE SEQUENCE [LARGE SCALE GENOMIC DNA]</scope>
    <source>
        <strain evidence="3">UCR-EL1</strain>
    </source>
</reference>
<feature type="compositionally biased region" description="Polar residues" evidence="1">
    <location>
        <begin position="611"/>
        <end position="629"/>
    </location>
</feature>
<feature type="region of interest" description="Disordered" evidence="1">
    <location>
        <begin position="827"/>
        <end position="915"/>
    </location>
</feature>
<feature type="region of interest" description="Disordered" evidence="1">
    <location>
        <begin position="354"/>
        <end position="409"/>
    </location>
</feature>
<feature type="compositionally biased region" description="Basic and acidic residues" evidence="1">
    <location>
        <begin position="593"/>
        <end position="610"/>
    </location>
</feature>
<feature type="region of interest" description="Disordered" evidence="1">
    <location>
        <begin position="579"/>
        <end position="649"/>
    </location>
</feature>
<dbReference type="KEGG" id="ela:UCREL1_11171"/>
<feature type="region of interest" description="Disordered" evidence="1">
    <location>
        <begin position="216"/>
        <end position="236"/>
    </location>
</feature>
<feature type="region of interest" description="Disordered" evidence="1">
    <location>
        <begin position="282"/>
        <end position="303"/>
    </location>
</feature>
<sequence length="1080" mass="117265">MTTRKKIIKQLYRQLKKNQADDVPIPAPTLTGIKFYIKNHGHAKQMLIEDDPLSIKDNLGQLPLAHPSKFILSQLEAQKIANLASPSNQVTAALVLTSKFLAEDPLGSPSYPTLLTWHTAENHRTYCLFAYLTHPMASRVYNASELLELRSTLPPDNELNVSKLNPDVADIIKNKVKAPLAQPRRLKKAKEDISSSAESEDHLLFKGKKQCLATDGPSEWKYRGRSSSEVTSNEPLSAPAGLAAQQREGFQKFFKAVVSPTHIRVTAGGRIVPNTRAVASPSTKWDKINRDHDTHGPIDTTKNGKVEVENGVKSNILDPARGQVSQPPVFFQHPGMHFPFGILPNGVSPAYGFPQHPPFAPNSVQSAPFDAKTEPQKTTSAAHKDDEPGTKKSQSGTVKVSPPGQFDHSKPYTFNGNWFYPTMGPGPGPMPGQTPSFIPAPYFSHADQAAFAAARMASMGHLPPPVPMFGPPGPIPNPHGVAPAASRPQAAQQPSFPVKPVAAPPISSIRPSEITKQQLDQLRTAAKYFEDQLLYNKHQIDEKTTEAQVMDLKAKVQHFEYNLRMQLAFEAKYYPKQTQSTERTTAAPAQEAAVHRDTPSRPLSMKDNHSDNLSQDDSNMSIRSGTQAPSIRHKQLSNRPRPRSKGFKKRDIEGINAFKSDSHPSAALEALEAHIKQSLQLEHDKRQNPASDVAVASSFHTGTNLPVPSVSGDGQNEAQSWLTGEQNYQRPSAIAYPQNPRGSWGPMQTTNTYLAGDSASIGIRSSTGAFGMNLHSAPYLIGRLPQGVTASGARATDYIYARELTDEEIRARHVYWGQVSIKGTGLPKFDGKDFYPPSPVKTDEKSGPRPRIPSGRPDVDYGFESSTDNDPFRSSRDGGASIRSQESTQRLSRAIPIVNPDSVGHGGTSKTPNADSARAIKMGRDLARAFEELKKNSPAMESTDGRKSAMPSRRAIERSRSGHDLWQTMLKKGTASGTALPSAISSTTATGYLPQYSGHAAASLNPAISNVTSLPALVASGADGKSGEVDGGISQGLAAKLGENLPPREGSAPESEATKEIRKRMLRDAERRGVIGPGWK</sequence>
<proteinExistence type="predicted"/>
<dbReference type="OMA" id="QKDEGFQ"/>
<evidence type="ECO:0000313" key="3">
    <source>
        <dbReference type="Proteomes" id="UP000012174"/>
    </source>
</evidence>
<feature type="region of interest" description="Disordered" evidence="1">
    <location>
        <begin position="473"/>
        <end position="499"/>
    </location>
</feature>
<protein>
    <submittedName>
        <fullName evidence="2">Uncharacterized protein</fullName>
    </submittedName>
</protein>
<feature type="compositionally biased region" description="Low complexity" evidence="1">
    <location>
        <begin position="478"/>
        <end position="495"/>
    </location>
</feature>
<dbReference type="AlphaFoldDB" id="M7S740"/>
<name>M7S740_EUTLA</name>
<dbReference type="HOGENOM" id="CLU_010344_1_0_1"/>
<organism evidence="2 3">
    <name type="scientific">Eutypa lata (strain UCR-EL1)</name>
    <name type="common">Grapevine dieback disease fungus</name>
    <name type="synonym">Eutypa armeniacae</name>
    <dbReference type="NCBI Taxonomy" id="1287681"/>
    <lineage>
        <taxon>Eukaryota</taxon>
        <taxon>Fungi</taxon>
        <taxon>Dikarya</taxon>
        <taxon>Ascomycota</taxon>
        <taxon>Pezizomycotina</taxon>
        <taxon>Sordariomycetes</taxon>
        <taxon>Xylariomycetidae</taxon>
        <taxon>Xylariales</taxon>
        <taxon>Diatrypaceae</taxon>
        <taxon>Eutypa</taxon>
    </lineage>
</organism>
<feature type="compositionally biased region" description="Polar residues" evidence="1">
    <location>
        <begin position="225"/>
        <end position="235"/>
    </location>
</feature>